<dbReference type="Proteomes" id="UP001142055">
    <property type="component" value="Chromosome 2"/>
</dbReference>
<feature type="region of interest" description="Disordered" evidence="1">
    <location>
        <begin position="407"/>
        <end position="631"/>
    </location>
</feature>
<feature type="compositionally biased region" description="Low complexity" evidence="1">
    <location>
        <begin position="83"/>
        <end position="92"/>
    </location>
</feature>
<feature type="compositionally biased region" description="Polar residues" evidence="1">
    <location>
        <begin position="1"/>
        <end position="15"/>
    </location>
</feature>
<accession>A0A9Q0M6B4</accession>
<comment type="caution">
    <text evidence="2">The sequence shown here is derived from an EMBL/GenBank/DDBJ whole genome shotgun (WGS) entry which is preliminary data.</text>
</comment>
<feature type="compositionally biased region" description="Polar residues" evidence="1">
    <location>
        <begin position="514"/>
        <end position="526"/>
    </location>
</feature>
<feature type="region of interest" description="Disordered" evidence="1">
    <location>
        <begin position="30"/>
        <end position="121"/>
    </location>
</feature>
<evidence type="ECO:0000313" key="2">
    <source>
        <dbReference type="EMBL" id="KAJ6219433.1"/>
    </source>
</evidence>
<evidence type="ECO:0000256" key="1">
    <source>
        <dbReference type="SAM" id="MobiDB-lite"/>
    </source>
</evidence>
<feature type="compositionally biased region" description="Low complexity" evidence="1">
    <location>
        <begin position="618"/>
        <end position="631"/>
    </location>
</feature>
<organism evidence="2 3">
    <name type="scientific">Blomia tropicalis</name>
    <name type="common">Mite</name>
    <dbReference type="NCBI Taxonomy" id="40697"/>
    <lineage>
        <taxon>Eukaryota</taxon>
        <taxon>Metazoa</taxon>
        <taxon>Ecdysozoa</taxon>
        <taxon>Arthropoda</taxon>
        <taxon>Chelicerata</taxon>
        <taxon>Arachnida</taxon>
        <taxon>Acari</taxon>
        <taxon>Acariformes</taxon>
        <taxon>Sarcoptiformes</taxon>
        <taxon>Astigmata</taxon>
        <taxon>Glycyphagoidea</taxon>
        <taxon>Echimyopodidae</taxon>
        <taxon>Blomia</taxon>
    </lineage>
</organism>
<feature type="compositionally biased region" description="Polar residues" evidence="1">
    <location>
        <begin position="93"/>
        <end position="103"/>
    </location>
</feature>
<protein>
    <submittedName>
        <fullName evidence="2">Uncharacterized protein</fullName>
    </submittedName>
</protein>
<feature type="compositionally biased region" description="Polar residues" evidence="1">
    <location>
        <begin position="470"/>
        <end position="493"/>
    </location>
</feature>
<feature type="region of interest" description="Disordered" evidence="1">
    <location>
        <begin position="1"/>
        <end position="20"/>
    </location>
</feature>
<evidence type="ECO:0000313" key="3">
    <source>
        <dbReference type="Proteomes" id="UP001142055"/>
    </source>
</evidence>
<feature type="compositionally biased region" description="Basic and acidic residues" evidence="1">
    <location>
        <begin position="416"/>
        <end position="427"/>
    </location>
</feature>
<gene>
    <name evidence="2" type="ORF">RDWZM_005245</name>
</gene>
<reference evidence="2" key="1">
    <citation type="submission" date="2022-12" db="EMBL/GenBank/DDBJ databases">
        <title>Genome assemblies of Blomia tropicalis.</title>
        <authorList>
            <person name="Cui Y."/>
        </authorList>
    </citation>
    <scope>NUCLEOTIDE SEQUENCE</scope>
    <source>
        <tissue evidence="2">Adult mites</tissue>
    </source>
</reference>
<name>A0A9Q0M6B4_BLOTA</name>
<feature type="compositionally biased region" description="Low complexity" evidence="1">
    <location>
        <begin position="58"/>
        <end position="69"/>
    </location>
</feature>
<proteinExistence type="predicted"/>
<feature type="compositionally biased region" description="Polar residues" evidence="1">
    <location>
        <begin position="558"/>
        <end position="574"/>
    </location>
</feature>
<feature type="compositionally biased region" description="Low complexity" evidence="1">
    <location>
        <begin position="429"/>
        <end position="469"/>
    </location>
</feature>
<dbReference type="AlphaFoldDB" id="A0A9Q0M6B4"/>
<keyword evidence="3" id="KW-1185">Reference proteome</keyword>
<sequence length="631" mass="69403">MSSQSSTFSIPYSSASDHDVIEPEVDILGYDGFCSRSPKQHNSLVGETSTDDDENDDVTTASTSTDTYSVIDDSNEQDYETISNSMSSSIRSETASANLSANGSEAWAPPPSATESANNGVETNPFKFEAVDDNSKGKDANQSKATNTLKSFILNALQSTEIDFAQDLGIESIKEKAKPNEQEEPSNENDVIEKTLNQNQDVPVQGENVEPSVSNEQCNTDRLTTLIEAVDISDNDESSISKTNNVPWTLNRTVGERELTELESSTFVEPREENSDQFDDIESNYSHSSNDKLNTHQFGPSSKPFPLGGPLPHGNNNAFLPPPPPPSVKRGVPGFPPPPFYHVPSYEESYNQWYYWNWAAIHAPWAFAPPMPPFPANMTPGGAINADASSAHFNRNYYPVPPHVKQMNLQQQQQHHGTDYSTLHRNETNGFGHVTNNGGTNGQNRNNNYHRGNSNNSQQHNRSNNGSQHGQSNKTKNYFPQDSKNPNTHSSSSTERRFRGNGTGGQRNFGGQNKWSQASSKISDQNVPEMDDSRSSIVGEPSNLVARRGGSGGNNGNQWYEFQDFSSPPATSSGGRIGRGFINSTRGGGDRRGGSGVSFGQQRYSTTRSRYHDSHRLQQQQTQTQSQQQQQ</sequence>
<dbReference type="EMBL" id="JAPWDV010000002">
    <property type="protein sequence ID" value="KAJ6219433.1"/>
    <property type="molecule type" value="Genomic_DNA"/>
</dbReference>
<feature type="region of interest" description="Disordered" evidence="1">
    <location>
        <begin position="261"/>
        <end position="291"/>
    </location>
</feature>